<evidence type="ECO:0000313" key="3">
    <source>
        <dbReference type="EMBL" id="KIK45309.1"/>
    </source>
</evidence>
<sequence>MRTCTISLVVLSLATLVLSRPSASYLTQSFRALSTASYKRQSSGYVPSQCTSICDPVNNEVNAGCPITVCCAQSFETSYYNCLMCVGTALNATDYTQAQVDLDQLFVSCYDYGYTLQELTLPGQNPSRTLSTSLLVGSAFTSTSASTISPSSTSSGTATSTPTSAALGPGVGGVGVWALAATAIGLVLL</sequence>
<feature type="region of interest" description="Disordered" evidence="1">
    <location>
        <begin position="144"/>
        <end position="163"/>
    </location>
</feature>
<feature type="signal peptide" evidence="2">
    <location>
        <begin position="1"/>
        <end position="19"/>
    </location>
</feature>
<evidence type="ECO:0000313" key="4">
    <source>
        <dbReference type="Proteomes" id="UP000054485"/>
    </source>
</evidence>
<dbReference type="OrthoDB" id="3030369at2759"/>
<keyword evidence="2" id="KW-0732">Signal</keyword>
<dbReference type="InParanoid" id="A0A0D0B607"/>
<evidence type="ECO:0000256" key="1">
    <source>
        <dbReference type="SAM" id="MobiDB-lite"/>
    </source>
</evidence>
<protein>
    <recommendedName>
        <fullName evidence="5">Extracellular membrane protein CFEM domain-containing protein</fullName>
    </recommendedName>
</protein>
<dbReference type="HOGENOM" id="CLU_106405_0_0_1"/>
<dbReference type="EMBL" id="KN835175">
    <property type="protein sequence ID" value="KIK45309.1"/>
    <property type="molecule type" value="Genomic_DNA"/>
</dbReference>
<dbReference type="AlphaFoldDB" id="A0A0D0B607"/>
<keyword evidence="4" id="KW-1185">Reference proteome</keyword>
<dbReference type="Proteomes" id="UP000054485">
    <property type="component" value="Unassembled WGS sequence"/>
</dbReference>
<feature type="chain" id="PRO_5002219219" description="Extracellular membrane protein CFEM domain-containing protein" evidence="2">
    <location>
        <begin position="20"/>
        <end position="189"/>
    </location>
</feature>
<evidence type="ECO:0008006" key="5">
    <source>
        <dbReference type="Google" id="ProtNLM"/>
    </source>
</evidence>
<accession>A0A0D0B607</accession>
<proteinExistence type="predicted"/>
<reference evidence="4" key="2">
    <citation type="submission" date="2015-01" db="EMBL/GenBank/DDBJ databases">
        <title>Evolutionary Origins and Diversification of the Mycorrhizal Mutualists.</title>
        <authorList>
            <consortium name="DOE Joint Genome Institute"/>
            <consortium name="Mycorrhizal Genomics Consortium"/>
            <person name="Kohler A."/>
            <person name="Kuo A."/>
            <person name="Nagy L.G."/>
            <person name="Floudas D."/>
            <person name="Copeland A."/>
            <person name="Barry K.W."/>
            <person name="Cichocki N."/>
            <person name="Veneault-Fourrey C."/>
            <person name="LaButti K."/>
            <person name="Lindquist E.A."/>
            <person name="Lipzen A."/>
            <person name="Lundell T."/>
            <person name="Morin E."/>
            <person name="Murat C."/>
            <person name="Riley R."/>
            <person name="Ohm R."/>
            <person name="Sun H."/>
            <person name="Tunlid A."/>
            <person name="Henrissat B."/>
            <person name="Grigoriev I.V."/>
            <person name="Hibbett D.S."/>
            <person name="Martin F."/>
        </authorList>
    </citation>
    <scope>NUCLEOTIDE SEQUENCE [LARGE SCALE GENOMIC DNA]</scope>
    <source>
        <strain evidence="4">UH-Slu-Lm8-n1</strain>
    </source>
</reference>
<reference evidence="3 4" key="1">
    <citation type="submission" date="2014-04" db="EMBL/GenBank/DDBJ databases">
        <authorList>
            <consortium name="DOE Joint Genome Institute"/>
            <person name="Kuo A."/>
            <person name="Ruytinx J."/>
            <person name="Rineau F."/>
            <person name="Colpaert J."/>
            <person name="Kohler A."/>
            <person name="Nagy L.G."/>
            <person name="Floudas D."/>
            <person name="Copeland A."/>
            <person name="Barry K.W."/>
            <person name="Cichocki N."/>
            <person name="Veneault-Fourrey C."/>
            <person name="LaButti K."/>
            <person name="Lindquist E.A."/>
            <person name="Lipzen A."/>
            <person name="Lundell T."/>
            <person name="Morin E."/>
            <person name="Murat C."/>
            <person name="Sun H."/>
            <person name="Tunlid A."/>
            <person name="Henrissat B."/>
            <person name="Grigoriev I.V."/>
            <person name="Hibbett D.S."/>
            <person name="Martin F."/>
            <person name="Nordberg H.P."/>
            <person name="Cantor M.N."/>
            <person name="Hua S.X."/>
        </authorList>
    </citation>
    <scope>NUCLEOTIDE SEQUENCE [LARGE SCALE GENOMIC DNA]</scope>
    <source>
        <strain evidence="3 4">UH-Slu-Lm8-n1</strain>
    </source>
</reference>
<evidence type="ECO:0000256" key="2">
    <source>
        <dbReference type="SAM" id="SignalP"/>
    </source>
</evidence>
<name>A0A0D0B607_9AGAM</name>
<organism evidence="3 4">
    <name type="scientific">Suillus luteus UH-Slu-Lm8-n1</name>
    <dbReference type="NCBI Taxonomy" id="930992"/>
    <lineage>
        <taxon>Eukaryota</taxon>
        <taxon>Fungi</taxon>
        <taxon>Dikarya</taxon>
        <taxon>Basidiomycota</taxon>
        <taxon>Agaricomycotina</taxon>
        <taxon>Agaricomycetes</taxon>
        <taxon>Agaricomycetidae</taxon>
        <taxon>Boletales</taxon>
        <taxon>Suillineae</taxon>
        <taxon>Suillaceae</taxon>
        <taxon>Suillus</taxon>
    </lineage>
</organism>
<gene>
    <name evidence="3" type="ORF">CY34DRAFT_549197</name>
</gene>